<gene>
    <name evidence="2" type="primary">LOC142169609</name>
</gene>
<reference evidence="1" key="1">
    <citation type="journal article" date="2014" name="Nat. Commun.">
        <title>The tobacco genome sequence and its comparison with those of tomato and potato.</title>
        <authorList>
            <person name="Sierro N."/>
            <person name="Battey J.N."/>
            <person name="Ouadi S."/>
            <person name="Bakaher N."/>
            <person name="Bovet L."/>
            <person name="Willig A."/>
            <person name="Goepfert S."/>
            <person name="Peitsch M.C."/>
            <person name="Ivanov N.V."/>
        </authorList>
    </citation>
    <scope>NUCLEOTIDE SEQUENCE [LARGE SCALE GENOMIC DNA]</scope>
</reference>
<dbReference type="Proteomes" id="UP000790787">
    <property type="component" value="Chromosome 15"/>
</dbReference>
<reference evidence="2" key="2">
    <citation type="submission" date="2025-08" db="UniProtKB">
        <authorList>
            <consortium name="RefSeq"/>
        </authorList>
    </citation>
    <scope>IDENTIFICATION</scope>
    <source>
        <tissue evidence="2">Leaf</tissue>
    </source>
</reference>
<evidence type="ECO:0000313" key="1">
    <source>
        <dbReference type="Proteomes" id="UP000790787"/>
    </source>
</evidence>
<keyword evidence="1" id="KW-1185">Reference proteome</keyword>
<protein>
    <submittedName>
        <fullName evidence="2">Uncharacterized protein LOC142169609</fullName>
    </submittedName>
</protein>
<dbReference type="RefSeq" id="XP_075087598.1">
    <property type="nucleotide sequence ID" value="XM_075231497.1"/>
</dbReference>
<organism evidence="1 2">
    <name type="scientific">Nicotiana tabacum</name>
    <name type="common">Common tobacco</name>
    <dbReference type="NCBI Taxonomy" id="4097"/>
    <lineage>
        <taxon>Eukaryota</taxon>
        <taxon>Viridiplantae</taxon>
        <taxon>Streptophyta</taxon>
        <taxon>Embryophyta</taxon>
        <taxon>Tracheophyta</taxon>
        <taxon>Spermatophyta</taxon>
        <taxon>Magnoliopsida</taxon>
        <taxon>eudicotyledons</taxon>
        <taxon>Gunneridae</taxon>
        <taxon>Pentapetalae</taxon>
        <taxon>asterids</taxon>
        <taxon>lamiids</taxon>
        <taxon>Solanales</taxon>
        <taxon>Solanaceae</taxon>
        <taxon>Nicotianoideae</taxon>
        <taxon>Nicotianeae</taxon>
        <taxon>Nicotiana</taxon>
    </lineage>
</organism>
<name>A0AC58SRK6_TOBAC</name>
<sequence>MTLSQKMRVRASTYYIYTVIDGVKRFTVCIKEEKCSCGQFQPDELPCPHTLTILRHRNESYETYCSHYYIKESLLMEYEITVGPLSDESKWDPQHIAKEVVLSPTGRKGHQRDLNNKYTKHMMKKGKEV</sequence>
<accession>A0AC58SRK6</accession>
<evidence type="ECO:0000313" key="2">
    <source>
        <dbReference type="RefSeq" id="XP_075087598.1"/>
    </source>
</evidence>
<proteinExistence type="predicted"/>